<dbReference type="eggNOG" id="ENOG5032U82">
    <property type="taxonomic scope" value="Bacteria"/>
</dbReference>
<organism evidence="1 2">
    <name type="scientific">Gloeothece citriformis (strain PCC 7424)</name>
    <name type="common">Cyanothece sp. (strain PCC 7424)</name>
    <dbReference type="NCBI Taxonomy" id="65393"/>
    <lineage>
        <taxon>Bacteria</taxon>
        <taxon>Bacillati</taxon>
        <taxon>Cyanobacteriota</taxon>
        <taxon>Cyanophyceae</taxon>
        <taxon>Oscillatoriophycideae</taxon>
        <taxon>Chroococcales</taxon>
        <taxon>Aphanothecaceae</taxon>
        <taxon>Gloeothece</taxon>
        <taxon>Gloeothece citriformis</taxon>
    </lineage>
</organism>
<name>B7KKB6_GLOC7</name>
<proteinExistence type="predicted"/>
<dbReference type="EMBL" id="CP001291">
    <property type="protein sequence ID" value="ACK72249.1"/>
    <property type="molecule type" value="Genomic_DNA"/>
</dbReference>
<sequence>MKKKSSNQLKTNKLKKKYKFFLNPYSDCAFTKCPKCETKTKVRKFVLVIHMEPQQVLLLNKQCKYCPNCELIIAKKQEIEALMVVGFGQENPEIMGNNYLVMGTIERQDWKQGNQGSLSNREIIERMYIFKDQWDFEVIPAGWYPNDELPEKKK</sequence>
<keyword evidence="2" id="KW-1185">Reference proteome</keyword>
<evidence type="ECO:0000313" key="2">
    <source>
        <dbReference type="Proteomes" id="UP000002384"/>
    </source>
</evidence>
<gene>
    <name evidence="1" type="ordered locus">PCC7424_3870</name>
</gene>
<evidence type="ECO:0000313" key="1">
    <source>
        <dbReference type="EMBL" id="ACK72249.1"/>
    </source>
</evidence>
<dbReference type="AlphaFoldDB" id="B7KKB6"/>
<dbReference type="OrthoDB" id="573203at2"/>
<dbReference type="Proteomes" id="UP000002384">
    <property type="component" value="Chromosome"/>
</dbReference>
<dbReference type="STRING" id="65393.PCC7424_3870"/>
<dbReference type="KEGG" id="cyc:PCC7424_3870"/>
<accession>B7KKB6</accession>
<reference evidence="2" key="1">
    <citation type="journal article" date="2011" name="MBio">
        <title>Novel metabolic attributes of the genus Cyanothece, comprising a group of unicellular nitrogen-fixing Cyanobacteria.</title>
        <authorList>
            <person name="Bandyopadhyay A."/>
            <person name="Elvitigala T."/>
            <person name="Welsh E."/>
            <person name="Stockel J."/>
            <person name="Liberton M."/>
            <person name="Min H."/>
            <person name="Sherman L.A."/>
            <person name="Pakrasi H.B."/>
        </authorList>
    </citation>
    <scope>NUCLEOTIDE SEQUENCE [LARGE SCALE GENOMIC DNA]</scope>
    <source>
        <strain evidence="2">PCC 7424</strain>
    </source>
</reference>
<dbReference type="HOGENOM" id="CLU_128634_0_0_3"/>
<protein>
    <submittedName>
        <fullName evidence="1">Uncharacterized protein</fullName>
    </submittedName>
</protein>